<dbReference type="PANTHER" id="PTHR21198:SF7">
    <property type="entry name" value="ASPARTATE-GLUTAMATE RACEMASE FAMILY"/>
    <property type="match status" value="1"/>
</dbReference>
<dbReference type="NCBIfam" id="TIGR00035">
    <property type="entry name" value="asp_race"/>
    <property type="match status" value="1"/>
</dbReference>
<keyword evidence="2" id="KW-0413">Isomerase</keyword>
<reference evidence="4" key="1">
    <citation type="submission" date="2016-10" db="EMBL/GenBank/DDBJ databases">
        <authorList>
            <person name="Varghese N."/>
            <person name="Submissions S."/>
        </authorList>
    </citation>
    <scope>NUCLEOTIDE SEQUENCE [LARGE SCALE GENOMIC DNA]</scope>
    <source>
        <strain evidence="4">CGMCC 1.10218</strain>
    </source>
</reference>
<evidence type="ECO:0000313" key="4">
    <source>
        <dbReference type="Proteomes" id="UP000199223"/>
    </source>
</evidence>
<dbReference type="AlphaFoldDB" id="A0A1H6Z795"/>
<organism evidence="3 4">
    <name type="scientific">Deinococcus reticulitermitis</name>
    <dbReference type="NCBI Taxonomy" id="856736"/>
    <lineage>
        <taxon>Bacteria</taxon>
        <taxon>Thermotogati</taxon>
        <taxon>Deinococcota</taxon>
        <taxon>Deinococci</taxon>
        <taxon>Deinococcales</taxon>
        <taxon>Deinococcaceae</taxon>
        <taxon>Deinococcus</taxon>
    </lineage>
</organism>
<dbReference type="RefSeq" id="WP_092264561.1">
    <property type="nucleotide sequence ID" value="NZ_FNZA01000008.1"/>
</dbReference>
<name>A0A1H6Z795_9DEIO</name>
<evidence type="ECO:0000256" key="2">
    <source>
        <dbReference type="ARBA" id="ARBA00023235"/>
    </source>
</evidence>
<dbReference type="Proteomes" id="UP000199223">
    <property type="component" value="Unassembled WGS sequence"/>
</dbReference>
<gene>
    <name evidence="3" type="ORF">SAMN04488058_108104</name>
</gene>
<dbReference type="SUPFAM" id="SSF53681">
    <property type="entry name" value="Aspartate/glutamate racemase"/>
    <property type="match status" value="2"/>
</dbReference>
<protein>
    <submittedName>
        <fullName evidence="3">Aspartate racemase</fullName>
    </submittedName>
</protein>
<dbReference type="InterPro" id="IPR004380">
    <property type="entry name" value="Asp_race"/>
</dbReference>
<comment type="similarity">
    <text evidence="1">Belongs to the aspartate/glutamate racemases family.</text>
</comment>
<dbReference type="InterPro" id="IPR015942">
    <property type="entry name" value="Asp/Glu/hydantoin_racemase"/>
</dbReference>
<evidence type="ECO:0000313" key="3">
    <source>
        <dbReference type="EMBL" id="SEJ45420.1"/>
    </source>
</evidence>
<sequence length="236" mass="25563">MSRPPLLGVLGGMSWTSTSEYYRLLNSEYAARQGGLHSAPLLLHSVDFAPVAAMQQAGEWEAAGAVLAEAARGLERAGAGAILLATNTMHKVAGQIEGAGGLPLLHIVDGTGEAIRAAGLSRVGLLATAFTMEQDFYTGRLRDRFGIETLVPDAVGRADVHRIIYDELCRDVVREDSRERYREVMRDLVARGAQGIIYGCTEITLLVGQNDSPVPVFDTTRLHTRAAVDWLLRDHP</sequence>
<dbReference type="Gene3D" id="3.40.50.1860">
    <property type="match status" value="2"/>
</dbReference>
<accession>A0A1H6Z795</accession>
<evidence type="ECO:0000256" key="1">
    <source>
        <dbReference type="ARBA" id="ARBA00007847"/>
    </source>
</evidence>
<dbReference type="InterPro" id="IPR001920">
    <property type="entry name" value="Asp/Glu_race"/>
</dbReference>
<proteinExistence type="inferred from homology"/>
<keyword evidence="4" id="KW-1185">Reference proteome</keyword>
<dbReference type="PANTHER" id="PTHR21198">
    <property type="entry name" value="GLUTAMATE RACEMASE"/>
    <property type="match status" value="1"/>
</dbReference>
<dbReference type="Pfam" id="PF01177">
    <property type="entry name" value="Asp_Glu_race"/>
    <property type="match status" value="1"/>
</dbReference>
<dbReference type="EMBL" id="FNZA01000008">
    <property type="protein sequence ID" value="SEJ45420.1"/>
    <property type="molecule type" value="Genomic_DNA"/>
</dbReference>
<dbReference type="GO" id="GO:0047661">
    <property type="term" value="F:amino-acid racemase activity"/>
    <property type="evidence" value="ECO:0007669"/>
    <property type="project" value="InterPro"/>
</dbReference>
<dbReference type="STRING" id="856736.SAMN04488058_108104"/>
<dbReference type="OrthoDB" id="9803739at2"/>